<dbReference type="EMBL" id="CP002156">
    <property type="protein sequence ID" value="ADM08651.1"/>
    <property type="molecule type" value="Genomic_DNA"/>
</dbReference>
<feature type="domain" description="YgjP-like metallopeptidase" evidence="1">
    <location>
        <begin position="28"/>
        <end position="223"/>
    </location>
</feature>
<evidence type="ECO:0000313" key="2">
    <source>
        <dbReference type="EMBL" id="ADM08651.1"/>
    </source>
</evidence>
<dbReference type="RefSeq" id="WP_013299625.1">
    <property type="nucleotide sequence ID" value="NC_014414.1"/>
</dbReference>
<dbReference type="KEGG" id="pbr:PB2503_02872"/>
<dbReference type="PANTHER" id="PTHR30399:SF1">
    <property type="entry name" value="UTP PYROPHOSPHATASE"/>
    <property type="match status" value="1"/>
</dbReference>
<evidence type="ECO:0000313" key="3">
    <source>
        <dbReference type="Proteomes" id="UP000001302"/>
    </source>
</evidence>
<gene>
    <name evidence="2" type="ordered locus">PB2503_02872</name>
</gene>
<proteinExistence type="predicted"/>
<dbReference type="InterPro" id="IPR002725">
    <property type="entry name" value="YgjP-like_metallopeptidase"/>
</dbReference>
<sequence>MARVFDISPLKINGQTVPMAVRVDARAKRLILRMDNHGKLTVTCPGDRYVDAAIQMARSRTGWIADRLAELPEPAHLRPGVAVPVLGKERMITFSPSIQTGVVTPDSVSVPAAVDNVGDVVVSTLAKELKRYCRNCADHWQDSLGVQYSRVRVRDMKTRWGSCTARGDLTFNTRLVFAPPQVLDYVILHEMCHLRFLDHSPEFWSLVENHCQDYLVQEAWLKSEGRSLFRYGAVGDVSLPPKRTSVTELPPPG</sequence>
<reference evidence="3" key="1">
    <citation type="submission" date="2010-08" db="EMBL/GenBank/DDBJ databases">
        <title>Genome sequence of Parvularcula bermudensis HTCC2503.</title>
        <authorList>
            <person name="Kang D.-M."/>
            <person name="Oh H.-M."/>
            <person name="Cho J.-C."/>
        </authorList>
    </citation>
    <scope>NUCLEOTIDE SEQUENCE [LARGE SCALE GENOMIC DNA]</scope>
    <source>
        <strain evidence="3">ATCC BAA-594 / HTCC2503 / KCTC 12087</strain>
    </source>
</reference>
<dbReference type="PANTHER" id="PTHR30399">
    <property type="entry name" value="UNCHARACTERIZED PROTEIN YGJP"/>
    <property type="match status" value="1"/>
</dbReference>
<keyword evidence="3" id="KW-1185">Reference proteome</keyword>
<accession>E0TCZ2</accession>
<dbReference type="Pfam" id="PF01863">
    <property type="entry name" value="YgjP-like"/>
    <property type="match status" value="1"/>
</dbReference>
<dbReference type="HOGENOM" id="CLU_065947_2_1_5"/>
<dbReference type="OrthoDB" id="9795402at2"/>
<dbReference type="eggNOG" id="COG1451">
    <property type="taxonomic scope" value="Bacteria"/>
</dbReference>
<dbReference type="CDD" id="cd07344">
    <property type="entry name" value="M48_yhfN_like"/>
    <property type="match status" value="1"/>
</dbReference>
<dbReference type="STRING" id="314260.PB2503_02872"/>
<dbReference type="Gene3D" id="3.30.2010.10">
    <property type="entry name" value="Metalloproteases ('zincins'), catalytic domain"/>
    <property type="match status" value="1"/>
</dbReference>
<dbReference type="AlphaFoldDB" id="E0TCZ2"/>
<name>E0TCZ2_PARBH</name>
<dbReference type="InterPro" id="IPR053136">
    <property type="entry name" value="UTP_pyrophosphatase-like"/>
</dbReference>
<organism evidence="2 3">
    <name type="scientific">Parvularcula bermudensis (strain ATCC BAA-594 / HTCC2503 / KCTC 12087)</name>
    <dbReference type="NCBI Taxonomy" id="314260"/>
    <lineage>
        <taxon>Bacteria</taxon>
        <taxon>Pseudomonadati</taxon>
        <taxon>Pseudomonadota</taxon>
        <taxon>Alphaproteobacteria</taxon>
        <taxon>Parvularculales</taxon>
        <taxon>Parvularculaceae</taxon>
        <taxon>Parvularcula</taxon>
    </lineage>
</organism>
<protein>
    <submittedName>
        <fullName evidence="2">Zinc metallopeptidase-like protein</fullName>
    </submittedName>
</protein>
<reference evidence="2 3" key="2">
    <citation type="journal article" date="2011" name="J. Bacteriol.">
        <title>Complete genome sequence of strain HTCC2503T of Parvularcula bermudensis, the type species of the order "Parvularculales" in the class Alphaproteobacteria.</title>
        <authorList>
            <person name="Oh H.M."/>
            <person name="Kang I."/>
            <person name="Vergin K.L."/>
            <person name="Kang D."/>
            <person name="Rhee K.H."/>
            <person name="Giovannoni S.J."/>
            <person name="Cho J.C."/>
        </authorList>
    </citation>
    <scope>NUCLEOTIDE SEQUENCE [LARGE SCALE GENOMIC DNA]</scope>
    <source>
        <strain evidence="3">ATCC BAA-594 / HTCC2503 / KCTC 12087</strain>
    </source>
</reference>
<evidence type="ECO:0000259" key="1">
    <source>
        <dbReference type="Pfam" id="PF01863"/>
    </source>
</evidence>
<dbReference type="Proteomes" id="UP000001302">
    <property type="component" value="Chromosome"/>
</dbReference>